<protein>
    <submittedName>
        <fullName evidence="1">Uncharacterized protein</fullName>
    </submittedName>
</protein>
<dbReference type="GO" id="GO:0003723">
    <property type="term" value="F:RNA binding"/>
    <property type="evidence" value="ECO:0007669"/>
    <property type="project" value="InterPro"/>
</dbReference>
<dbReference type="AlphaFoldDB" id="A0A6C0DFE0"/>
<dbReference type="SUPFAM" id="SSF55418">
    <property type="entry name" value="eIF4e-like"/>
    <property type="match status" value="1"/>
</dbReference>
<dbReference type="GO" id="GO:0003743">
    <property type="term" value="F:translation initiation factor activity"/>
    <property type="evidence" value="ECO:0007669"/>
    <property type="project" value="InterPro"/>
</dbReference>
<accession>A0A6C0DFE0</accession>
<name>A0A6C0DFE0_9ZZZZ</name>
<dbReference type="EMBL" id="MN739581">
    <property type="protein sequence ID" value="QHT14295.1"/>
    <property type="molecule type" value="Genomic_DNA"/>
</dbReference>
<dbReference type="Gene3D" id="3.30.760.10">
    <property type="entry name" value="RNA Cap, Translation Initiation Factor Eif4e"/>
    <property type="match status" value="1"/>
</dbReference>
<evidence type="ECO:0000313" key="1">
    <source>
        <dbReference type="EMBL" id="QHT14295.1"/>
    </source>
</evidence>
<dbReference type="Pfam" id="PF01652">
    <property type="entry name" value="IF4E"/>
    <property type="match status" value="1"/>
</dbReference>
<sequence length="175" mass="19840">MELMRTPLPSGTWTLYFHAPKEKRWTLDTFQPLGKMSTLQDAVSMFQELGDKLRRGMYFCMKDPIPPLWENYQNIRGGSYSLRGSAEDGMDLYKSYIIGSMMNMAVHDAADSIVGISISPKIMNLSNGQSKIGFYVIKVWNKDCEAFHTPSGLKLLHAKLVPADVLYTPHVNKKM</sequence>
<proteinExistence type="predicted"/>
<dbReference type="InterPro" id="IPR023398">
    <property type="entry name" value="TIF_eIF4e-like"/>
</dbReference>
<reference evidence="1" key="1">
    <citation type="journal article" date="2020" name="Nature">
        <title>Giant virus diversity and host interactions through global metagenomics.</title>
        <authorList>
            <person name="Schulz F."/>
            <person name="Roux S."/>
            <person name="Paez-Espino D."/>
            <person name="Jungbluth S."/>
            <person name="Walsh D.A."/>
            <person name="Denef V.J."/>
            <person name="McMahon K.D."/>
            <person name="Konstantinidis K.T."/>
            <person name="Eloe-Fadrosh E.A."/>
            <person name="Kyrpides N.C."/>
            <person name="Woyke T."/>
        </authorList>
    </citation>
    <scope>NUCLEOTIDE SEQUENCE</scope>
    <source>
        <strain evidence="1">GVMAG-M-3300023174-137</strain>
    </source>
</reference>
<organism evidence="1">
    <name type="scientific">viral metagenome</name>
    <dbReference type="NCBI Taxonomy" id="1070528"/>
    <lineage>
        <taxon>unclassified sequences</taxon>
        <taxon>metagenomes</taxon>
        <taxon>organismal metagenomes</taxon>
    </lineage>
</organism>
<dbReference type="InterPro" id="IPR001040">
    <property type="entry name" value="TIF_eIF_4E"/>
</dbReference>